<accession>A0A6A1WLD4</accession>
<dbReference type="Proteomes" id="UP000516437">
    <property type="component" value="Chromosome 1"/>
</dbReference>
<protein>
    <submittedName>
        <fullName evidence="1">Uncharacterized protein</fullName>
    </submittedName>
</protein>
<keyword evidence="2" id="KW-1185">Reference proteome</keyword>
<gene>
    <name evidence="1" type="ORF">CJ030_MR1G025570</name>
</gene>
<proteinExistence type="predicted"/>
<dbReference type="OrthoDB" id="1931260at2759"/>
<dbReference type="EMBL" id="RXIC02000019">
    <property type="protein sequence ID" value="KAB1226119.1"/>
    <property type="molecule type" value="Genomic_DNA"/>
</dbReference>
<sequence length="95" mass="10466">MEDRVTGSAGIDPLIDNLECYRDTKFRHEDGLRGQAFSLEFDSSAKMRTEKFSEAVATYNSKAVCSLTDELGLSVATVQASESRDVLESVKGVRQ</sequence>
<comment type="caution">
    <text evidence="1">The sequence shown here is derived from an EMBL/GenBank/DDBJ whole genome shotgun (WGS) entry which is preliminary data.</text>
</comment>
<organism evidence="1 2">
    <name type="scientific">Morella rubra</name>
    <name type="common">Chinese bayberry</name>
    <dbReference type="NCBI Taxonomy" id="262757"/>
    <lineage>
        <taxon>Eukaryota</taxon>
        <taxon>Viridiplantae</taxon>
        <taxon>Streptophyta</taxon>
        <taxon>Embryophyta</taxon>
        <taxon>Tracheophyta</taxon>
        <taxon>Spermatophyta</taxon>
        <taxon>Magnoliopsida</taxon>
        <taxon>eudicotyledons</taxon>
        <taxon>Gunneridae</taxon>
        <taxon>Pentapetalae</taxon>
        <taxon>rosids</taxon>
        <taxon>fabids</taxon>
        <taxon>Fagales</taxon>
        <taxon>Myricaceae</taxon>
        <taxon>Morella</taxon>
    </lineage>
</organism>
<name>A0A6A1WLD4_9ROSI</name>
<reference evidence="1 2" key="1">
    <citation type="journal article" date="2019" name="Plant Biotechnol. J.">
        <title>The red bayberry genome and genetic basis of sex determination.</title>
        <authorList>
            <person name="Jia H.M."/>
            <person name="Jia H.J."/>
            <person name="Cai Q.L."/>
            <person name="Wang Y."/>
            <person name="Zhao H.B."/>
            <person name="Yang W.F."/>
            <person name="Wang G.Y."/>
            <person name="Li Y.H."/>
            <person name="Zhan D.L."/>
            <person name="Shen Y.T."/>
            <person name="Niu Q.F."/>
            <person name="Chang L."/>
            <person name="Qiu J."/>
            <person name="Zhao L."/>
            <person name="Xie H.B."/>
            <person name="Fu W.Y."/>
            <person name="Jin J."/>
            <person name="Li X.W."/>
            <person name="Jiao Y."/>
            <person name="Zhou C.C."/>
            <person name="Tu T."/>
            <person name="Chai C.Y."/>
            <person name="Gao J.L."/>
            <person name="Fan L.J."/>
            <person name="van de Weg E."/>
            <person name="Wang J.Y."/>
            <person name="Gao Z.S."/>
        </authorList>
    </citation>
    <scope>NUCLEOTIDE SEQUENCE [LARGE SCALE GENOMIC DNA]</scope>
    <source>
        <tissue evidence="1">Leaves</tissue>
    </source>
</reference>
<evidence type="ECO:0000313" key="1">
    <source>
        <dbReference type="EMBL" id="KAB1226119.1"/>
    </source>
</evidence>
<evidence type="ECO:0000313" key="2">
    <source>
        <dbReference type="Proteomes" id="UP000516437"/>
    </source>
</evidence>
<dbReference type="AlphaFoldDB" id="A0A6A1WLD4"/>